<feature type="region of interest" description="Disordered" evidence="3">
    <location>
        <begin position="512"/>
        <end position="536"/>
    </location>
</feature>
<keyword evidence="2" id="KW-0378">Hydrolase</keyword>
<feature type="region of interest" description="Disordered" evidence="3">
    <location>
        <begin position="715"/>
        <end position="738"/>
    </location>
</feature>
<name>A0ABR3Z4G5_9PEZI</name>
<feature type="region of interest" description="Disordered" evidence="3">
    <location>
        <begin position="550"/>
        <end position="607"/>
    </location>
</feature>
<dbReference type="EMBL" id="JAWCUI010000031">
    <property type="protein sequence ID" value="KAL1894688.1"/>
    <property type="molecule type" value="Genomic_DNA"/>
</dbReference>
<evidence type="ECO:0000259" key="4">
    <source>
        <dbReference type="SMART" id="SM00474"/>
    </source>
</evidence>
<reference evidence="5 6" key="1">
    <citation type="journal article" date="2024" name="IMA Fungus">
        <title>IMA Genome - F19 : A genome assembly and annotation guide to empower mycologists, including annotated draft genome sequences of Ceratocystis pirilliformis, Diaporthe australafricana, Fusarium ophioides, Paecilomyces lecythidis, and Sporothrix stenoceras.</title>
        <authorList>
            <person name="Aylward J."/>
            <person name="Wilson A.M."/>
            <person name="Visagie C.M."/>
            <person name="Spraker J."/>
            <person name="Barnes I."/>
            <person name="Buitendag C."/>
            <person name="Ceriani C."/>
            <person name="Del Mar Angel L."/>
            <person name="du Plessis D."/>
            <person name="Fuchs T."/>
            <person name="Gasser K."/>
            <person name="Kramer D."/>
            <person name="Li W."/>
            <person name="Munsamy K."/>
            <person name="Piso A."/>
            <person name="Price J.L."/>
            <person name="Sonnekus B."/>
            <person name="Thomas C."/>
            <person name="van der Nest A."/>
            <person name="van Dijk A."/>
            <person name="van Heerden A."/>
            <person name="van Vuuren N."/>
            <person name="Yilmaz N."/>
            <person name="Duong T.A."/>
            <person name="van der Merwe N.A."/>
            <person name="Wingfield M.J."/>
            <person name="Wingfield B.D."/>
        </authorList>
    </citation>
    <scope>NUCLEOTIDE SEQUENCE [LARGE SCALE GENOMIC DNA]</scope>
    <source>
        <strain evidence="5 6">CMW 5346</strain>
    </source>
</reference>
<proteinExistence type="predicted"/>
<evidence type="ECO:0000313" key="6">
    <source>
        <dbReference type="Proteomes" id="UP001583186"/>
    </source>
</evidence>
<evidence type="ECO:0000256" key="2">
    <source>
        <dbReference type="ARBA" id="ARBA00022801"/>
    </source>
</evidence>
<feature type="compositionally biased region" description="Low complexity" evidence="3">
    <location>
        <begin position="725"/>
        <end position="738"/>
    </location>
</feature>
<keyword evidence="6" id="KW-1185">Reference proteome</keyword>
<gene>
    <name evidence="5" type="ORF">Sste5346_005660</name>
</gene>
<feature type="compositionally biased region" description="Polar residues" evidence="3">
    <location>
        <begin position="19"/>
        <end position="36"/>
    </location>
</feature>
<feature type="region of interest" description="Disordered" evidence="3">
    <location>
        <begin position="1"/>
        <end position="60"/>
    </location>
</feature>
<feature type="domain" description="3'-5' exonuclease" evidence="4">
    <location>
        <begin position="292"/>
        <end position="481"/>
    </location>
</feature>
<feature type="region of interest" description="Disordered" evidence="3">
    <location>
        <begin position="254"/>
        <end position="282"/>
    </location>
</feature>
<sequence>MGKHGAVILRRVDKPAPSTVASASSRALSHAEQQTASTTTTTTSSPNTPNKGLGGSPMPVNWSLWQPGNGIVFGGASSASATVTASTTAIVSTATTTTTRTTQTTASSVQSTPRTFVPRTAASPLAQPSPRPAVAFAQQQTTHFVHTTMPIRFSPRRPIHSMAQAAVYTQEEKPTKETIVNTKENKEEETRENNETKVAEKAKAEEPPAEVLPPETTLDYKVPDDLFRAARDAPEGTPESYWTYALYRQVQAKKKEEEDEHVDEKSDDKAGDKADDKSSDDAVTFTAEGVKVHYCKSKMTTERVCKEYFLGEPLLGFDLEWMANATRYDGARRNVCLVQLASPSRIGLFHLSLYPAKDDLMAPTLKKILEDANSIKAGVFIKGDATRLRKFLKVDMHGMIELSHLHKLVTHSKTGETKLINKKLVSLAVQVQEHLRLPMFKGQDVRSGDWSRSLSMDQILYSASDAYAAVQIFSVLEKRREALDPKPPRPAFVELNLPIKLADGVVASASAVEEAGDEAAEEAIEDDASGGTSAELSPEFLERAKKTIEFEAEDDGDAAPATPAKGRTGSASSASASKTPKTPKTPATPKTPRTPKSQATPAKAKDPRIVAAEEWLARFKATAVGNGRTVRAKPASLRAYHLWHSNDDLDPVTLAALLRDPPLQTNTVVTYILEAVQLESLPYLKTRLRDEVLDKVPREFSRKYSGLMRATGYASGTGSAGGAGNAASPAATSSPRTT</sequence>
<feature type="compositionally biased region" description="Low complexity" evidence="3">
    <location>
        <begin position="37"/>
        <end position="50"/>
    </location>
</feature>
<dbReference type="InterPro" id="IPR002562">
    <property type="entry name" value="3'-5'_exonuclease_dom"/>
</dbReference>
<dbReference type="InterPro" id="IPR012337">
    <property type="entry name" value="RNaseH-like_sf"/>
</dbReference>
<dbReference type="InterPro" id="IPR036397">
    <property type="entry name" value="RNaseH_sf"/>
</dbReference>
<feature type="compositionally biased region" description="Low complexity" evidence="3">
    <location>
        <begin position="564"/>
        <end position="597"/>
    </location>
</feature>
<evidence type="ECO:0000256" key="3">
    <source>
        <dbReference type="SAM" id="MobiDB-lite"/>
    </source>
</evidence>
<evidence type="ECO:0000313" key="5">
    <source>
        <dbReference type="EMBL" id="KAL1894688.1"/>
    </source>
</evidence>
<dbReference type="Gene3D" id="3.30.420.10">
    <property type="entry name" value="Ribonuclease H-like superfamily/Ribonuclease H"/>
    <property type="match status" value="1"/>
</dbReference>
<dbReference type="SMART" id="SM00474">
    <property type="entry name" value="35EXOc"/>
    <property type="match status" value="1"/>
</dbReference>
<feature type="compositionally biased region" description="Basic and acidic residues" evidence="3">
    <location>
        <begin position="262"/>
        <end position="280"/>
    </location>
</feature>
<dbReference type="Proteomes" id="UP001583186">
    <property type="component" value="Unassembled WGS sequence"/>
</dbReference>
<dbReference type="Pfam" id="PF01612">
    <property type="entry name" value="DNA_pol_A_exo1"/>
    <property type="match status" value="1"/>
</dbReference>
<feature type="compositionally biased region" description="Acidic residues" evidence="3">
    <location>
        <begin position="514"/>
        <end position="528"/>
    </location>
</feature>
<keyword evidence="1" id="KW-0540">Nuclease</keyword>
<accession>A0ABR3Z4G5</accession>
<dbReference type="PANTHER" id="PTHR13620:SF104">
    <property type="entry name" value="EXONUCLEASE 3'-5' DOMAIN-CONTAINING PROTEIN 2"/>
    <property type="match status" value="1"/>
</dbReference>
<dbReference type="SUPFAM" id="SSF53098">
    <property type="entry name" value="Ribonuclease H-like"/>
    <property type="match status" value="1"/>
</dbReference>
<feature type="region of interest" description="Disordered" evidence="3">
    <location>
        <begin position="169"/>
        <end position="216"/>
    </location>
</feature>
<dbReference type="PANTHER" id="PTHR13620">
    <property type="entry name" value="3-5 EXONUCLEASE"/>
    <property type="match status" value="1"/>
</dbReference>
<evidence type="ECO:0000256" key="1">
    <source>
        <dbReference type="ARBA" id="ARBA00022722"/>
    </source>
</evidence>
<dbReference type="CDD" id="cd06141">
    <property type="entry name" value="WRN_exo"/>
    <property type="match status" value="1"/>
</dbReference>
<feature type="compositionally biased region" description="Basic and acidic residues" evidence="3">
    <location>
        <begin position="183"/>
        <end position="206"/>
    </location>
</feature>
<organism evidence="5 6">
    <name type="scientific">Sporothrix stenoceras</name>
    <dbReference type="NCBI Taxonomy" id="5173"/>
    <lineage>
        <taxon>Eukaryota</taxon>
        <taxon>Fungi</taxon>
        <taxon>Dikarya</taxon>
        <taxon>Ascomycota</taxon>
        <taxon>Pezizomycotina</taxon>
        <taxon>Sordariomycetes</taxon>
        <taxon>Sordariomycetidae</taxon>
        <taxon>Ophiostomatales</taxon>
        <taxon>Ophiostomataceae</taxon>
        <taxon>Sporothrix</taxon>
    </lineage>
</organism>
<dbReference type="InterPro" id="IPR051132">
    <property type="entry name" value="3-5_Exonuclease_domain"/>
</dbReference>
<comment type="caution">
    <text evidence="5">The sequence shown here is derived from an EMBL/GenBank/DDBJ whole genome shotgun (WGS) entry which is preliminary data.</text>
</comment>
<protein>
    <recommendedName>
        <fullName evidence="4">3'-5' exonuclease domain-containing protein</fullName>
    </recommendedName>
</protein>